<dbReference type="PANTHER" id="PTHR45089:SF50">
    <property type="entry name" value="DNAJ HEAT SHOCK AMINO-TERMINAL DOMAIN PROTEIN-RELATED"/>
    <property type="match status" value="1"/>
</dbReference>
<name>V4LHH8_EUTSA</name>
<feature type="domain" description="DUF3444" evidence="2">
    <location>
        <begin position="453"/>
        <end position="663"/>
    </location>
</feature>
<dbReference type="Gramene" id="ESQ41877">
    <property type="protein sequence ID" value="ESQ41877"/>
    <property type="gene ID" value="EUTSA_v10012848mg"/>
</dbReference>
<feature type="region of interest" description="Disordered" evidence="1">
    <location>
        <begin position="43"/>
        <end position="205"/>
    </location>
</feature>
<keyword evidence="4" id="KW-1185">Reference proteome</keyword>
<dbReference type="eggNOG" id="ENOG502QS8C">
    <property type="taxonomic scope" value="Eukaryota"/>
</dbReference>
<feature type="domain" description="DUF3444" evidence="2">
    <location>
        <begin position="207"/>
        <end position="411"/>
    </location>
</feature>
<evidence type="ECO:0000313" key="4">
    <source>
        <dbReference type="Proteomes" id="UP000030689"/>
    </source>
</evidence>
<evidence type="ECO:0000256" key="1">
    <source>
        <dbReference type="SAM" id="MobiDB-lite"/>
    </source>
</evidence>
<dbReference type="PANTHER" id="PTHR45089">
    <property type="entry name" value="DNAJ HEAT SHOCK AMINO-TERMINAL DOMAIN PROTEIN-RELATED"/>
    <property type="match status" value="1"/>
</dbReference>
<proteinExistence type="predicted"/>
<feature type="compositionally biased region" description="Basic and acidic residues" evidence="1">
    <location>
        <begin position="43"/>
        <end position="52"/>
    </location>
</feature>
<dbReference type="STRING" id="72664.V4LHH8"/>
<reference evidence="3 4" key="1">
    <citation type="journal article" date="2013" name="Front. Plant Sci.">
        <title>The Reference Genome of the Halophytic Plant Eutrema salsugineum.</title>
        <authorList>
            <person name="Yang R."/>
            <person name="Jarvis D.E."/>
            <person name="Chen H."/>
            <person name="Beilstein M.A."/>
            <person name="Grimwood J."/>
            <person name="Jenkins J."/>
            <person name="Shu S."/>
            <person name="Prochnik S."/>
            <person name="Xin M."/>
            <person name="Ma C."/>
            <person name="Schmutz J."/>
            <person name="Wing R.A."/>
            <person name="Mitchell-Olds T."/>
            <person name="Schumaker K.S."/>
            <person name="Wang X."/>
        </authorList>
    </citation>
    <scope>NUCLEOTIDE SEQUENCE [LARGE SCALE GENOMIC DNA]</scope>
</reference>
<sequence length="693" mass="78416">MCKCKRKFNAVELERKVPSKNPGTHFSGKESFTGLSCAVSVGEKRKRNECSENRSVVHNNKRGSNDNGDEERGEESESGKQVHDVDRSKDPASSAINPDQKMDKNQDAQVVAAVENSGELEVDKNSEDVIDSNKGGFNDTEDAGRQEESGWGRQLHEVDRSEETLPNVINTNQKLNENQDALGSSGNFEVDKNSGLSDSDSGGAQPKISECAGLKFNDFDKLRKEANIGYCQVWALYDPADGMSRQYALIRKVLVPSFGRRITYLEPDPDGEKEIQWFDEDLPVSVGKFRFGKNQNTKDRSIFSHHIICDGSAVTGQFNVSPRKGETWALFKNWDINWSSEPDSHRKYEYEIVEILSNYTDGDGVSVAFLHKAKGFASVFFRMGSGDADTFQILPHSLYRFSHMIPSFKMKRVDKKGVPKDAYELDQAALPEKIEEKTVPSHLFAETIPEALHFPSEGKVYQTGQIWSFYSRNSKLPLNYCRIQKITLTQAFEEEAVLKFHVGRLKAKPFPENVIQWEDKKMPVGCGTFLVREINEILTTDNVSHQIVPQISMDGNEYTILPKTGDVWVIYRFWTCQMQFKDVGCCDYDIVEVLDDTLVYKVIALEPVLFSNEDEEKKTFFRAAESKHPDCDGEDGPEAIFTIPKSKALRFSHQIPASRVTKEIHGDLKELFEVDIRALPTNVRGFKTIEERK</sequence>
<accession>V4LHH8</accession>
<feature type="compositionally biased region" description="Basic and acidic residues" evidence="1">
    <location>
        <begin position="142"/>
        <end position="163"/>
    </location>
</feature>
<dbReference type="Proteomes" id="UP000030689">
    <property type="component" value="Unassembled WGS sequence"/>
</dbReference>
<gene>
    <name evidence="3" type="ORF">EUTSA_v10012848mg</name>
</gene>
<evidence type="ECO:0000313" key="3">
    <source>
        <dbReference type="EMBL" id="ESQ41877.1"/>
    </source>
</evidence>
<dbReference type="EMBL" id="KI517464">
    <property type="protein sequence ID" value="ESQ41877.1"/>
    <property type="molecule type" value="Genomic_DNA"/>
</dbReference>
<dbReference type="OMA" id="IGSNDNM"/>
<organism evidence="3 4">
    <name type="scientific">Eutrema salsugineum</name>
    <name type="common">Saltwater cress</name>
    <name type="synonym">Sisymbrium salsugineum</name>
    <dbReference type="NCBI Taxonomy" id="72664"/>
    <lineage>
        <taxon>Eukaryota</taxon>
        <taxon>Viridiplantae</taxon>
        <taxon>Streptophyta</taxon>
        <taxon>Embryophyta</taxon>
        <taxon>Tracheophyta</taxon>
        <taxon>Spermatophyta</taxon>
        <taxon>Magnoliopsida</taxon>
        <taxon>eudicotyledons</taxon>
        <taxon>Gunneridae</taxon>
        <taxon>Pentapetalae</taxon>
        <taxon>rosids</taxon>
        <taxon>malvids</taxon>
        <taxon>Brassicales</taxon>
        <taxon>Brassicaceae</taxon>
        <taxon>Eutremeae</taxon>
        <taxon>Eutrema</taxon>
    </lineage>
</organism>
<protein>
    <recommendedName>
        <fullName evidence="2">DUF3444 domain-containing protein</fullName>
    </recommendedName>
</protein>
<dbReference type="AlphaFoldDB" id="V4LHH8"/>
<dbReference type="KEGG" id="eus:EUTSA_v10012848mg"/>
<feature type="compositionally biased region" description="Polar residues" evidence="1">
    <location>
        <begin position="167"/>
        <end position="187"/>
    </location>
</feature>
<evidence type="ECO:0000259" key="2">
    <source>
        <dbReference type="Pfam" id="PF11926"/>
    </source>
</evidence>
<dbReference type="Pfam" id="PF11926">
    <property type="entry name" value="DUF3444"/>
    <property type="match status" value="2"/>
</dbReference>
<dbReference type="InterPro" id="IPR024593">
    <property type="entry name" value="DUF3444"/>
</dbReference>
<feature type="compositionally biased region" description="Basic and acidic residues" evidence="1">
    <location>
        <begin position="75"/>
        <end position="90"/>
    </location>
</feature>